<dbReference type="PANTHER" id="PTHR12875">
    <property type="entry name" value="GOLGI TO ER TRAFFIC PROTEIN 4 HOMOLOG"/>
    <property type="match status" value="1"/>
</dbReference>
<dbReference type="EMBL" id="BAABUJ010000020">
    <property type="protein sequence ID" value="GAA5801704.1"/>
    <property type="molecule type" value="Genomic_DNA"/>
</dbReference>
<evidence type="ECO:0000313" key="3">
    <source>
        <dbReference type="Proteomes" id="UP001476247"/>
    </source>
</evidence>
<dbReference type="PANTHER" id="PTHR12875:SF0">
    <property type="entry name" value="GOLGI TO ER TRAFFIC PROTEIN 4 HOMOLOG"/>
    <property type="match status" value="1"/>
</dbReference>
<accession>A0ABP9Y3Y9</accession>
<gene>
    <name evidence="2" type="ORF">HPULCUR_007155</name>
</gene>
<dbReference type="Pfam" id="PF04190">
    <property type="entry name" value="GET4"/>
    <property type="match status" value="1"/>
</dbReference>
<keyword evidence="3" id="KW-1185">Reference proteome</keyword>
<organism evidence="2 3">
    <name type="scientific">Helicostylum pulchrum</name>
    <dbReference type="NCBI Taxonomy" id="562976"/>
    <lineage>
        <taxon>Eukaryota</taxon>
        <taxon>Fungi</taxon>
        <taxon>Fungi incertae sedis</taxon>
        <taxon>Mucoromycota</taxon>
        <taxon>Mucoromycotina</taxon>
        <taxon>Mucoromycetes</taxon>
        <taxon>Mucorales</taxon>
        <taxon>Mucorineae</taxon>
        <taxon>Mucoraceae</taxon>
        <taxon>Helicostylum</taxon>
    </lineage>
</organism>
<dbReference type="Gene3D" id="1.25.40.10">
    <property type="entry name" value="Tetratricopeptide repeat domain"/>
    <property type="match status" value="1"/>
</dbReference>
<evidence type="ECO:0000313" key="2">
    <source>
        <dbReference type="EMBL" id="GAA5801704.1"/>
    </source>
</evidence>
<dbReference type="InterPro" id="IPR007317">
    <property type="entry name" value="GET4"/>
</dbReference>
<sequence>MASIKGTEKTLQKLRESVNAGNYYEAQQMYRTVARRLNKQQKYQDTIRLLHDGAILLLQHNQNGSGSDLANYMLDTYKLASVPVDEASLDRVVEILSLYPAADVGRKTFISNAFRWTKAHGEYPQGDPELHDYVGTMFYNEKKYSLAEDHLLLGTNHSAELIGKLAYEWAVEENVQYKGIYLARIVLQKSRFLATKDILFAQLAYKNFISAGKQPVAGESQVRRAPADEPTSYYIYADPWINFTQMLLLTVQRDASDLFKEAQAKYEGLYGSEPNFVELVQDIGLQFFNIQKPRKQGNMMAEMMANLFSGGGAGAGGAANPLLQLGNAKSSEDLD</sequence>
<comment type="caution">
    <text evidence="2">The sequence shown here is derived from an EMBL/GenBank/DDBJ whole genome shotgun (WGS) entry which is preliminary data.</text>
</comment>
<protein>
    <submittedName>
        <fullName evidence="2">Uncharacterized protein</fullName>
    </submittedName>
</protein>
<name>A0ABP9Y3Y9_9FUNG</name>
<dbReference type="Proteomes" id="UP001476247">
    <property type="component" value="Unassembled WGS sequence"/>
</dbReference>
<proteinExistence type="inferred from homology"/>
<dbReference type="InterPro" id="IPR011990">
    <property type="entry name" value="TPR-like_helical_dom_sf"/>
</dbReference>
<comment type="similarity">
    <text evidence="1">Belongs to the GET4 family.</text>
</comment>
<reference evidence="2 3" key="1">
    <citation type="submission" date="2024-04" db="EMBL/GenBank/DDBJ databases">
        <title>genome sequences of Mucor flavus KT1a and Helicostylum pulchrum KT1b strains isolation_sourced from the surface of a dry-aged beef.</title>
        <authorList>
            <person name="Toyotome T."/>
            <person name="Hosono M."/>
            <person name="Torimaru M."/>
            <person name="Fukuda K."/>
            <person name="Mikami N."/>
        </authorList>
    </citation>
    <scope>NUCLEOTIDE SEQUENCE [LARGE SCALE GENOMIC DNA]</scope>
    <source>
        <strain evidence="2 3">KT1b</strain>
    </source>
</reference>
<evidence type="ECO:0000256" key="1">
    <source>
        <dbReference type="ARBA" id="ARBA00005351"/>
    </source>
</evidence>